<feature type="transmembrane region" description="Helical" evidence="1">
    <location>
        <begin position="168"/>
        <end position="188"/>
    </location>
</feature>
<evidence type="ECO:0000256" key="1">
    <source>
        <dbReference type="SAM" id="Phobius"/>
    </source>
</evidence>
<dbReference type="Proteomes" id="UP000249819">
    <property type="component" value="Unassembled WGS sequence"/>
</dbReference>
<keyword evidence="1" id="KW-0472">Membrane</keyword>
<keyword evidence="1" id="KW-1133">Transmembrane helix</keyword>
<proteinExistence type="predicted"/>
<feature type="transmembrane region" description="Helical" evidence="1">
    <location>
        <begin position="279"/>
        <end position="304"/>
    </location>
</feature>
<comment type="caution">
    <text evidence="2">The sequence shown here is derived from an EMBL/GenBank/DDBJ whole genome shotgun (WGS) entry which is preliminary data.</text>
</comment>
<name>A0A327W5A6_9BACT</name>
<accession>A0A327W5A6</accession>
<dbReference type="EMBL" id="QLMA01000005">
    <property type="protein sequence ID" value="RAJ80168.1"/>
    <property type="molecule type" value="Genomic_DNA"/>
</dbReference>
<protein>
    <submittedName>
        <fullName evidence="2">Uncharacterized protein</fullName>
    </submittedName>
</protein>
<keyword evidence="1" id="KW-0812">Transmembrane</keyword>
<reference evidence="2 3" key="1">
    <citation type="submission" date="2018-06" db="EMBL/GenBank/DDBJ databases">
        <title>Genomic Encyclopedia of Archaeal and Bacterial Type Strains, Phase II (KMG-II): from individual species to whole genera.</title>
        <authorList>
            <person name="Goeker M."/>
        </authorList>
    </citation>
    <scope>NUCLEOTIDE SEQUENCE [LARGE SCALE GENOMIC DNA]</scope>
    <source>
        <strain evidence="2 3">DSM 29821</strain>
    </source>
</reference>
<feature type="transmembrane region" description="Helical" evidence="1">
    <location>
        <begin position="249"/>
        <end position="273"/>
    </location>
</feature>
<organism evidence="2 3">
    <name type="scientific">Chitinophaga dinghuensis</name>
    <dbReference type="NCBI Taxonomy" id="1539050"/>
    <lineage>
        <taxon>Bacteria</taxon>
        <taxon>Pseudomonadati</taxon>
        <taxon>Bacteroidota</taxon>
        <taxon>Chitinophagia</taxon>
        <taxon>Chitinophagales</taxon>
        <taxon>Chitinophagaceae</taxon>
        <taxon>Chitinophaga</taxon>
    </lineage>
</organism>
<keyword evidence="3" id="KW-1185">Reference proteome</keyword>
<feature type="transmembrane region" description="Helical" evidence="1">
    <location>
        <begin position="219"/>
        <end position="237"/>
    </location>
</feature>
<feature type="transmembrane region" description="Helical" evidence="1">
    <location>
        <begin position="12"/>
        <end position="35"/>
    </location>
</feature>
<feature type="transmembrane region" description="Helical" evidence="1">
    <location>
        <begin position="42"/>
        <end position="60"/>
    </location>
</feature>
<evidence type="ECO:0000313" key="3">
    <source>
        <dbReference type="Proteomes" id="UP000249819"/>
    </source>
</evidence>
<gene>
    <name evidence="2" type="ORF">CLV59_105276</name>
</gene>
<sequence>MGTYTYTRSLKIIGSIIFGLFLIIGLAGEILLFCIPTTIEAIVFFSILYPATIFSCGYAINNFFSSIILDSEGIQFRSPLYKRVLPWKDVSKVKFTDHGIIIHRTAGALGFNVSSSRQGYQDIIAFISERFTIVQEKPKPAQQLSATTPETAVTDEKLLRKISQVNSISGYLIIVMAVFGYIMLTTGYRIRGLDYIQFFFVPLMLYGIIHYRSIVHIHYFPPAYILLIIISLSLITSPERKYKFYNNDYWIYVLIVFAVLVVLLTLCLLATQVSLKDRIMHICIWSMGFFLCSCGIVNYTNIVLDNTAPVRYRTTVLNKRIRQSSKTSSSEMEFKGWRDEKPVTMDVHMDLYLKYEVNQEVEVDMWPGRLGIPWYQFVENK</sequence>
<evidence type="ECO:0000313" key="2">
    <source>
        <dbReference type="EMBL" id="RAJ80168.1"/>
    </source>
</evidence>
<dbReference type="AlphaFoldDB" id="A0A327W5A6"/>